<reference evidence="12 13" key="1">
    <citation type="submission" date="2010-11" db="EMBL/GenBank/DDBJ databases">
        <title>The complete genome of Thermotoga thermarum DSM 5069.</title>
        <authorList>
            <consortium name="US DOE Joint Genome Institute (JGI-PGF)"/>
            <person name="Lucas S."/>
            <person name="Copeland A."/>
            <person name="Lapidus A."/>
            <person name="Bruce D."/>
            <person name="Goodwin L."/>
            <person name="Pitluck S."/>
            <person name="Kyrpides N."/>
            <person name="Mavromatis K."/>
            <person name="Ivanova N."/>
            <person name="Zeytun A."/>
            <person name="Brettin T."/>
            <person name="Detter J.C."/>
            <person name="Tapia R."/>
            <person name="Han C."/>
            <person name="Land M."/>
            <person name="Hauser L."/>
            <person name="Markowitz V."/>
            <person name="Cheng J.-F."/>
            <person name="Hugenholtz P."/>
            <person name="Woyke T."/>
            <person name="Wu D."/>
            <person name="Spring S."/>
            <person name="Schroeder M."/>
            <person name="Brambilla E."/>
            <person name="Klenk H.-P."/>
            <person name="Eisen J.A."/>
        </authorList>
    </citation>
    <scope>NUCLEOTIDE SEQUENCE [LARGE SCALE GENOMIC DNA]</scope>
    <source>
        <strain evidence="12 13">DSM 5069</strain>
    </source>
</reference>
<protein>
    <submittedName>
        <fullName evidence="12">Fe-S cluster domain protein</fullName>
    </submittedName>
</protein>
<keyword evidence="5" id="KW-1278">Translocase</keyword>
<dbReference type="KEGG" id="tta:Theth_1276"/>
<evidence type="ECO:0000256" key="4">
    <source>
        <dbReference type="ARBA" id="ARBA00022737"/>
    </source>
</evidence>
<dbReference type="HOGENOM" id="CLU_169612_0_0_0"/>
<dbReference type="InterPro" id="IPR010207">
    <property type="entry name" value="Elect_transpt_cplx_RnfB/RsxB"/>
</dbReference>
<keyword evidence="6" id="KW-0249">Electron transport</keyword>
<evidence type="ECO:0000256" key="2">
    <source>
        <dbReference type="ARBA" id="ARBA00022485"/>
    </source>
</evidence>
<evidence type="ECO:0000256" key="5">
    <source>
        <dbReference type="ARBA" id="ARBA00022967"/>
    </source>
</evidence>
<organism evidence="12 13">
    <name type="scientific">Pseudothermotoga thermarum DSM 5069</name>
    <dbReference type="NCBI Taxonomy" id="688269"/>
    <lineage>
        <taxon>Bacteria</taxon>
        <taxon>Thermotogati</taxon>
        <taxon>Thermotogota</taxon>
        <taxon>Thermotogae</taxon>
        <taxon>Thermotogales</taxon>
        <taxon>Thermotogaceae</taxon>
        <taxon>Pseudothermotoga</taxon>
    </lineage>
</organism>
<dbReference type="PROSITE" id="PS51656">
    <property type="entry name" value="4FE4S"/>
    <property type="match status" value="1"/>
</dbReference>
<dbReference type="InterPro" id="IPR050395">
    <property type="entry name" value="4Fe4S_Ferredoxin_RnfB"/>
</dbReference>
<sequence precursor="true">MLTIVYSTILLAILGFAFGTFLAYSAKKFEVKEDPRVELVRQVLPGANCGACGYPGCDGFAKAVVAGKATPDMCLPGKAAGVPEKIKEILKQNAAN</sequence>
<name>F7YUE7_9THEM</name>
<evidence type="ECO:0000256" key="3">
    <source>
        <dbReference type="ARBA" id="ARBA00022723"/>
    </source>
</evidence>
<keyword evidence="8" id="KW-0411">Iron-sulfur</keyword>
<keyword evidence="7" id="KW-0408">Iron</keyword>
<keyword evidence="4" id="KW-0677">Repeat</keyword>
<dbReference type="PANTHER" id="PTHR43560:SF1">
    <property type="entry name" value="ION-TRANSLOCATING OXIDOREDUCTASE COMPLEX SUBUNIT B"/>
    <property type="match status" value="1"/>
</dbReference>
<dbReference type="Pfam" id="PF04060">
    <property type="entry name" value="FeS"/>
    <property type="match status" value="1"/>
</dbReference>
<dbReference type="AlphaFoldDB" id="F7YUE7"/>
<dbReference type="Proteomes" id="UP000006804">
    <property type="component" value="Chromosome"/>
</dbReference>
<dbReference type="Gene3D" id="1.10.15.40">
    <property type="entry name" value="Electron transport complex subunit B, putative Fe-S cluster"/>
    <property type="match status" value="1"/>
</dbReference>
<keyword evidence="9 10" id="KW-0472">Membrane</keyword>
<evidence type="ECO:0000256" key="1">
    <source>
        <dbReference type="ARBA" id="ARBA00022448"/>
    </source>
</evidence>
<dbReference type="EMBL" id="CP002351">
    <property type="protein sequence ID" value="AEH51347.1"/>
    <property type="molecule type" value="Genomic_DNA"/>
</dbReference>
<keyword evidence="10" id="KW-1133">Transmembrane helix</keyword>
<dbReference type="PANTHER" id="PTHR43560">
    <property type="entry name" value="ION-TRANSLOCATING OXIDOREDUCTASE COMPLEX SUBUNIT B"/>
    <property type="match status" value="1"/>
</dbReference>
<feature type="transmembrane region" description="Helical" evidence="10">
    <location>
        <begin position="6"/>
        <end position="26"/>
    </location>
</feature>
<dbReference type="STRING" id="688269.Theth_1276"/>
<evidence type="ECO:0000313" key="13">
    <source>
        <dbReference type="Proteomes" id="UP000006804"/>
    </source>
</evidence>
<dbReference type="GO" id="GO:0046872">
    <property type="term" value="F:metal ion binding"/>
    <property type="evidence" value="ECO:0007669"/>
    <property type="project" value="UniProtKB-KW"/>
</dbReference>
<keyword evidence="3" id="KW-0479">Metal-binding</keyword>
<evidence type="ECO:0000256" key="7">
    <source>
        <dbReference type="ARBA" id="ARBA00023004"/>
    </source>
</evidence>
<dbReference type="eggNOG" id="COG2878">
    <property type="taxonomic scope" value="Bacteria"/>
</dbReference>
<evidence type="ECO:0000313" key="12">
    <source>
        <dbReference type="EMBL" id="AEH51347.1"/>
    </source>
</evidence>
<keyword evidence="1" id="KW-0813">Transport</keyword>
<proteinExistence type="predicted"/>
<evidence type="ECO:0000256" key="10">
    <source>
        <dbReference type="SAM" id="Phobius"/>
    </source>
</evidence>
<dbReference type="GO" id="GO:0051539">
    <property type="term" value="F:4 iron, 4 sulfur cluster binding"/>
    <property type="evidence" value="ECO:0007669"/>
    <property type="project" value="UniProtKB-KW"/>
</dbReference>
<dbReference type="PATRIC" id="fig|688269.3.peg.1313"/>
<keyword evidence="2" id="KW-0004">4Fe-4S</keyword>
<evidence type="ECO:0000256" key="9">
    <source>
        <dbReference type="ARBA" id="ARBA00023136"/>
    </source>
</evidence>
<keyword evidence="13" id="KW-1185">Reference proteome</keyword>
<dbReference type="GO" id="GO:0009055">
    <property type="term" value="F:electron transfer activity"/>
    <property type="evidence" value="ECO:0007669"/>
    <property type="project" value="InterPro"/>
</dbReference>
<dbReference type="InterPro" id="IPR007202">
    <property type="entry name" value="4Fe-4S_dom"/>
</dbReference>
<evidence type="ECO:0000259" key="11">
    <source>
        <dbReference type="PROSITE" id="PS51656"/>
    </source>
</evidence>
<feature type="domain" description="4Fe-4S" evidence="11">
    <location>
        <begin position="32"/>
        <end position="91"/>
    </location>
</feature>
<keyword evidence="10" id="KW-0812">Transmembrane</keyword>
<accession>F7YUE7</accession>
<evidence type="ECO:0000256" key="6">
    <source>
        <dbReference type="ARBA" id="ARBA00022982"/>
    </source>
</evidence>
<evidence type="ECO:0000256" key="8">
    <source>
        <dbReference type="ARBA" id="ARBA00023014"/>
    </source>
</evidence>
<gene>
    <name evidence="12" type="ORF">Theth_1276</name>
</gene>
<dbReference type="NCBIfam" id="TIGR01944">
    <property type="entry name" value="rnfB"/>
    <property type="match status" value="1"/>
</dbReference>